<evidence type="ECO:0000313" key="6">
    <source>
        <dbReference type="Proteomes" id="UP000747110"/>
    </source>
</evidence>
<evidence type="ECO:0000256" key="1">
    <source>
        <dbReference type="SAM" id="MobiDB-lite"/>
    </source>
</evidence>
<dbReference type="PROSITE" id="PS50231">
    <property type="entry name" value="RICIN_B_LECTIN"/>
    <property type="match status" value="1"/>
</dbReference>
<dbReference type="PROSITE" id="PS50240">
    <property type="entry name" value="TRYPSIN_DOM"/>
    <property type="match status" value="1"/>
</dbReference>
<comment type="caution">
    <text evidence="4">The sequence shown here is derived from an EMBL/GenBank/DDBJ whole genome shotgun (WGS) entry which is preliminary data.</text>
</comment>
<dbReference type="InterPro" id="IPR001254">
    <property type="entry name" value="Trypsin_dom"/>
</dbReference>
<dbReference type="Gene3D" id="2.40.10.10">
    <property type="entry name" value="Trypsin-like serine proteases"/>
    <property type="match status" value="2"/>
</dbReference>
<accession>A0A8J4CHX8</accession>
<dbReference type="AlphaFoldDB" id="A0A8J4CHX8"/>
<evidence type="ECO:0000256" key="2">
    <source>
        <dbReference type="SAM" id="SignalP"/>
    </source>
</evidence>
<name>A0A8J4CHX8_9CHLO</name>
<evidence type="ECO:0000259" key="3">
    <source>
        <dbReference type="PROSITE" id="PS50240"/>
    </source>
</evidence>
<dbReference type="Proteomes" id="UP000747110">
    <property type="component" value="Unassembled WGS sequence"/>
</dbReference>
<organism evidence="4 6">
    <name type="scientific">Volvox reticuliferus</name>
    <dbReference type="NCBI Taxonomy" id="1737510"/>
    <lineage>
        <taxon>Eukaryota</taxon>
        <taxon>Viridiplantae</taxon>
        <taxon>Chlorophyta</taxon>
        <taxon>core chlorophytes</taxon>
        <taxon>Chlorophyceae</taxon>
        <taxon>CS clade</taxon>
        <taxon>Chlamydomonadales</taxon>
        <taxon>Volvocaceae</taxon>
        <taxon>Volvox</taxon>
    </lineage>
</organism>
<dbReference type="EMBL" id="BNCQ01000011">
    <property type="protein sequence ID" value="GIM02260.1"/>
    <property type="molecule type" value="Genomic_DNA"/>
</dbReference>
<dbReference type="GO" id="GO:0004252">
    <property type="term" value="F:serine-type endopeptidase activity"/>
    <property type="evidence" value="ECO:0007669"/>
    <property type="project" value="InterPro"/>
</dbReference>
<dbReference type="SUPFAM" id="SSF50494">
    <property type="entry name" value="Trypsin-like serine proteases"/>
    <property type="match status" value="1"/>
</dbReference>
<dbReference type="GO" id="GO:0006508">
    <property type="term" value="P:proteolysis"/>
    <property type="evidence" value="ECO:0007669"/>
    <property type="project" value="InterPro"/>
</dbReference>
<dbReference type="InterPro" id="IPR043504">
    <property type="entry name" value="Peptidase_S1_PA_chymotrypsin"/>
</dbReference>
<evidence type="ECO:0000313" key="4">
    <source>
        <dbReference type="EMBL" id="GIL82165.1"/>
    </source>
</evidence>
<dbReference type="EMBL" id="BNCP01000023">
    <property type="protein sequence ID" value="GIL82165.1"/>
    <property type="molecule type" value="Genomic_DNA"/>
</dbReference>
<dbReference type="Proteomes" id="UP000722791">
    <property type="component" value="Unassembled WGS sequence"/>
</dbReference>
<keyword evidence="2" id="KW-0732">Signal</keyword>
<keyword evidence="6" id="KW-1185">Reference proteome</keyword>
<feature type="domain" description="Peptidase S1" evidence="3">
    <location>
        <begin position="248"/>
        <end position="475"/>
    </location>
</feature>
<proteinExistence type="predicted"/>
<feature type="signal peptide" evidence="2">
    <location>
        <begin position="1"/>
        <end position="22"/>
    </location>
</feature>
<feature type="region of interest" description="Disordered" evidence="1">
    <location>
        <begin position="137"/>
        <end position="164"/>
    </location>
</feature>
<dbReference type="InterPro" id="IPR009003">
    <property type="entry name" value="Peptidase_S1_PA"/>
</dbReference>
<protein>
    <recommendedName>
        <fullName evidence="3">Peptidase S1 domain-containing protein</fullName>
    </recommendedName>
</protein>
<reference evidence="4" key="1">
    <citation type="journal article" date="2021" name="Proc. Natl. Acad. Sci. U.S.A.">
        <title>Three genomes in the algal genus Volvox reveal the fate of a haploid sex-determining region after a transition to homothallism.</title>
        <authorList>
            <person name="Yamamoto K."/>
            <person name="Hamaji T."/>
            <person name="Kawai-Toyooka H."/>
            <person name="Matsuzaki R."/>
            <person name="Takahashi F."/>
            <person name="Nishimura Y."/>
            <person name="Kawachi M."/>
            <person name="Noguchi H."/>
            <person name="Minakuchi Y."/>
            <person name="Umen J.G."/>
            <person name="Toyoda A."/>
            <person name="Nozaki H."/>
        </authorList>
    </citation>
    <scope>NUCLEOTIDE SEQUENCE</scope>
    <source>
        <strain evidence="5">NIES-3785</strain>
        <strain evidence="4">NIES-3786</strain>
    </source>
</reference>
<sequence length="628" mass="67374">MHFNGLLLLGWLLLAVADGASQQQSTSTCPLSYDPVVDLETNLPFYNECLARSQLGTDTKIVRRAALEQAAVSTATAGARRLRAAGTSGPTAENYMKLLPKPAADTTEDLVVNLDVIRKYAEEGFVYVGRPGFLSSDDSDSAVSDSKPAETDRAPSEAAPLSMHGTRVSLRISYPEGDMYMKIWGAADLKNLQTTQTTDPAATSLAQPSLPNDEIEFETDIEKPSHQNSANHHRRTATAARRLLPSTVTPNRTEITAANLSLPYSAVSYINITRYNGLTTWCTGVMAGPTSRLILTAARCLYDFDAVTGTGRGYHQAFMVSPGQTRNTATNIVSSPYARSQGGMAEVMAQWMLKGNFDFDIGLLRLGVHVTLANKAPGSLGFNYNCAQKSFNLESAGYPADLGLTGSLWRQSLTTNAAMCSGSVAQKIDFAFAAGQEGSPLWSSGDNIIRFVMSKAGVAVPITPTYYSWILDFTNRTIINIVPFQLQGGISSAPMFFKCDPISMACVGAKKANATSFNFHPVYLGTKYAIRMPYMSLCLTANSTADITATNSTVSVYLSPCNTDGRFTFPSNQLWNVDVAAAVGSISAARTDNNGYLSCAGENQPLLARPASSCSGQAACTWKTINTL</sequence>
<evidence type="ECO:0000313" key="5">
    <source>
        <dbReference type="EMBL" id="GIM02260.1"/>
    </source>
</evidence>
<feature type="chain" id="PRO_5035391149" description="Peptidase S1 domain-containing protein" evidence="2">
    <location>
        <begin position="23"/>
        <end position="628"/>
    </location>
</feature>
<dbReference type="OrthoDB" id="543966at2759"/>
<gene>
    <name evidence="4" type="ORF">Vretifemale_11091</name>
    <name evidence="5" type="ORF">Vretimale_7174</name>
</gene>